<gene>
    <name evidence="3" type="ORF">Ga0061069_10143</name>
</gene>
<name>A0A0K6HPH0_9BURK</name>
<dbReference type="EMBL" id="CYHF01000001">
    <property type="protein sequence ID" value="CUA92937.1"/>
    <property type="molecule type" value="Genomic_DNA"/>
</dbReference>
<protein>
    <recommendedName>
        <fullName evidence="2">Chalcone isomerase domain-containing protein</fullName>
    </recommendedName>
</protein>
<keyword evidence="1" id="KW-0732">Signal</keyword>
<dbReference type="PROSITE" id="PS51318">
    <property type="entry name" value="TAT"/>
    <property type="match status" value="1"/>
</dbReference>
<dbReference type="OrthoDB" id="8527419at2"/>
<keyword evidence="4" id="KW-1185">Reference proteome</keyword>
<dbReference type="InterPro" id="IPR006311">
    <property type="entry name" value="TAT_signal"/>
</dbReference>
<dbReference type="STRING" id="339866.GCA_001418255_00042"/>
<feature type="domain" description="Chalcone isomerase" evidence="2">
    <location>
        <begin position="46"/>
        <end position="195"/>
    </location>
</feature>
<dbReference type="Proteomes" id="UP000183649">
    <property type="component" value="Unassembled WGS sequence"/>
</dbReference>
<dbReference type="Pfam" id="PF16036">
    <property type="entry name" value="Chalcone_3"/>
    <property type="match status" value="1"/>
</dbReference>
<evidence type="ECO:0000259" key="2">
    <source>
        <dbReference type="Pfam" id="PF16036"/>
    </source>
</evidence>
<organism evidence="3 4">
    <name type="scientific">Thiomonas bhubaneswarensis</name>
    <dbReference type="NCBI Taxonomy" id="339866"/>
    <lineage>
        <taxon>Bacteria</taxon>
        <taxon>Pseudomonadati</taxon>
        <taxon>Pseudomonadota</taxon>
        <taxon>Betaproteobacteria</taxon>
        <taxon>Burkholderiales</taxon>
        <taxon>Thiomonas</taxon>
    </lineage>
</organism>
<feature type="signal peptide" evidence="1">
    <location>
        <begin position="1"/>
        <end position="34"/>
    </location>
</feature>
<dbReference type="Gene3D" id="3.50.70.10">
    <property type="match status" value="1"/>
</dbReference>
<accession>A0A0K6HPH0</accession>
<evidence type="ECO:0000313" key="4">
    <source>
        <dbReference type="Proteomes" id="UP000183649"/>
    </source>
</evidence>
<dbReference type="AlphaFoldDB" id="A0A0K6HPH0"/>
<evidence type="ECO:0000256" key="1">
    <source>
        <dbReference type="SAM" id="SignalP"/>
    </source>
</evidence>
<sequence length="205" mass="21922">MPGRNESHRLNLTRRGLLQAAAACALALPSLSRAATDIPAEVLAAMPDARLSGSGEFRYFGFLVYRATLWVGPQGLGSRLGETPFALQLRYARSLDGGDIAARSEEEMRKLDEGSPQQRSAWLAAMQRIFPDVTDGDTLTGVFTPGGDGAASAQTRFYFNGKLRGSVPGTAFARAFFAIWLSPRTPAPGLRDDLLAKAFSAASTP</sequence>
<dbReference type="RefSeq" id="WP_055449028.1">
    <property type="nucleotide sequence ID" value="NZ_CYHF01000001.1"/>
</dbReference>
<reference evidence="4" key="1">
    <citation type="submission" date="2015-08" db="EMBL/GenBank/DDBJ databases">
        <authorList>
            <person name="Varghese N."/>
        </authorList>
    </citation>
    <scope>NUCLEOTIDE SEQUENCE [LARGE SCALE GENOMIC DNA]</scope>
    <source>
        <strain evidence="4">DSM 18181</strain>
    </source>
</reference>
<feature type="chain" id="PRO_5005504771" description="Chalcone isomerase domain-containing protein" evidence="1">
    <location>
        <begin position="35"/>
        <end position="205"/>
    </location>
</feature>
<dbReference type="InterPro" id="IPR016087">
    <property type="entry name" value="Chalcone_isomerase"/>
</dbReference>
<proteinExistence type="predicted"/>
<dbReference type="InterPro" id="IPR016088">
    <property type="entry name" value="Chalcone_isomerase_3-sand"/>
</dbReference>
<evidence type="ECO:0000313" key="3">
    <source>
        <dbReference type="EMBL" id="CUA92937.1"/>
    </source>
</evidence>